<dbReference type="Proteomes" id="UP001213000">
    <property type="component" value="Unassembled WGS sequence"/>
</dbReference>
<evidence type="ECO:0000259" key="6">
    <source>
        <dbReference type="Pfam" id="PF11262"/>
    </source>
</evidence>
<feature type="compositionally biased region" description="Polar residues" evidence="5">
    <location>
        <begin position="440"/>
        <end position="453"/>
    </location>
</feature>
<dbReference type="InterPro" id="IPR021726">
    <property type="entry name" value="THO_THOC2_N"/>
</dbReference>
<dbReference type="GO" id="GO:0003729">
    <property type="term" value="F:mRNA binding"/>
    <property type="evidence" value="ECO:0007669"/>
    <property type="project" value="TreeGrafter"/>
</dbReference>
<evidence type="ECO:0000256" key="2">
    <source>
        <dbReference type="ARBA" id="ARBA00007857"/>
    </source>
</evidence>
<feature type="compositionally biased region" description="Basic and acidic residues" evidence="5">
    <location>
        <begin position="1819"/>
        <end position="1868"/>
    </location>
</feature>
<feature type="compositionally biased region" description="Basic and acidic residues" evidence="5">
    <location>
        <begin position="1014"/>
        <end position="1030"/>
    </location>
</feature>
<feature type="compositionally biased region" description="Basic and acidic residues" evidence="5">
    <location>
        <begin position="1788"/>
        <end position="1801"/>
    </location>
</feature>
<proteinExistence type="inferred from homology"/>
<feature type="domain" description="THO complex subunitTHOC2 N-terminal" evidence="7">
    <location>
        <begin position="730"/>
        <end position="805"/>
    </location>
</feature>
<evidence type="ECO:0000313" key="10">
    <source>
        <dbReference type="Proteomes" id="UP001213000"/>
    </source>
</evidence>
<evidence type="ECO:0000256" key="4">
    <source>
        <dbReference type="ARBA" id="ARBA00023242"/>
    </source>
</evidence>
<comment type="caution">
    <text evidence="9">The sequence shown here is derived from an EMBL/GenBank/DDBJ whole genome shotgun (WGS) entry which is preliminary data.</text>
</comment>
<protein>
    <recommendedName>
        <fullName evidence="3">THO complex subunit 2</fullName>
    </recommendedName>
</protein>
<dbReference type="GO" id="GO:0006397">
    <property type="term" value="P:mRNA processing"/>
    <property type="evidence" value="ECO:0007669"/>
    <property type="project" value="InterPro"/>
</dbReference>
<dbReference type="Pfam" id="PF16134">
    <property type="entry name" value="THOC2_N"/>
    <property type="match status" value="1"/>
</dbReference>
<evidence type="ECO:0000256" key="3">
    <source>
        <dbReference type="ARBA" id="ARBA00019596"/>
    </source>
</evidence>
<comment type="similarity">
    <text evidence="2">Belongs to the THOC2 family.</text>
</comment>
<keyword evidence="10" id="KW-1185">Reference proteome</keyword>
<feature type="compositionally biased region" description="Low complexity" evidence="5">
    <location>
        <begin position="1031"/>
        <end position="1041"/>
    </location>
</feature>
<feature type="compositionally biased region" description="Basic and acidic residues" evidence="5">
    <location>
        <begin position="1876"/>
        <end position="1887"/>
    </location>
</feature>
<dbReference type="GO" id="GO:0000445">
    <property type="term" value="C:THO complex part of transcription export complex"/>
    <property type="evidence" value="ECO:0007669"/>
    <property type="project" value="TreeGrafter"/>
</dbReference>
<comment type="subcellular location">
    <subcellularLocation>
        <location evidence="1">Nucleus</location>
    </subcellularLocation>
</comment>
<evidence type="ECO:0000259" key="7">
    <source>
        <dbReference type="Pfam" id="PF11732"/>
    </source>
</evidence>
<feature type="compositionally biased region" description="Polar residues" evidence="5">
    <location>
        <begin position="1777"/>
        <end position="1786"/>
    </location>
</feature>
<feature type="compositionally biased region" description="Low complexity" evidence="5">
    <location>
        <begin position="2025"/>
        <end position="2038"/>
    </location>
</feature>
<feature type="compositionally biased region" description="Basic and acidic residues" evidence="5">
    <location>
        <begin position="1909"/>
        <end position="1929"/>
    </location>
</feature>
<feature type="compositionally biased region" description="Pro residues" evidence="5">
    <location>
        <begin position="1448"/>
        <end position="1461"/>
    </location>
</feature>
<feature type="compositionally biased region" description="Polar residues" evidence="5">
    <location>
        <begin position="1490"/>
        <end position="1502"/>
    </location>
</feature>
<evidence type="ECO:0000256" key="1">
    <source>
        <dbReference type="ARBA" id="ARBA00004123"/>
    </source>
</evidence>
<dbReference type="InterPro" id="IPR032302">
    <property type="entry name" value="THOC2_N"/>
</dbReference>
<dbReference type="PANTHER" id="PTHR21597">
    <property type="entry name" value="THO2 PROTEIN"/>
    <property type="match status" value="1"/>
</dbReference>
<feature type="compositionally biased region" description="Low complexity" evidence="5">
    <location>
        <begin position="1477"/>
        <end position="1487"/>
    </location>
</feature>
<feature type="domain" description="THO complex subunitTHOC2 C-terminal" evidence="6">
    <location>
        <begin position="1105"/>
        <end position="1419"/>
    </location>
</feature>
<evidence type="ECO:0000256" key="5">
    <source>
        <dbReference type="SAM" id="MobiDB-lite"/>
    </source>
</evidence>
<evidence type="ECO:0000259" key="8">
    <source>
        <dbReference type="Pfam" id="PF16134"/>
    </source>
</evidence>
<feature type="compositionally biased region" description="Basic and acidic residues" evidence="5">
    <location>
        <begin position="1634"/>
        <end position="1654"/>
    </location>
</feature>
<name>A0AAD5W3K9_9AGAR</name>
<feature type="compositionally biased region" description="Basic and acidic residues" evidence="5">
    <location>
        <begin position="1529"/>
        <end position="1542"/>
    </location>
</feature>
<feature type="compositionally biased region" description="Pro residues" evidence="5">
    <location>
        <begin position="1930"/>
        <end position="1940"/>
    </location>
</feature>
<feature type="region of interest" description="Disordered" evidence="5">
    <location>
        <begin position="1014"/>
        <end position="1080"/>
    </location>
</feature>
<feature type="compositionally biased region" description="Low complexity" evidence="5">
    <location>
        <begin position="1657"/>
        <end position="1676"/>
    </location>
</feature>
<dbReference type="PANTHER" id="PTHR21597:SF0">
    <property type="entry name" value="THO COMPLEX SUBUNIT 2"/>
    <property type="match status" value="1"/>
</dbReference>
<feature type="compositionally biased region" description="Basic and acidic residues" evidence="5">
    <location>
        <begin position="1691"/>
        <end position="1705"/>
    </location>
</feature>
<dbReference type="InterPro" id="IPR021418">
    <property type="entry name" value="THO_THOC2_C"/>
</dbReference>
<reference evidence="9" key="1">
    <citation type="submission" date="2022-07" db="EMBL/GenBank/DDBJ databases">
        <title>Genome Sequence of Leucocoprinus birnbaumii.</title>
        <authorList>
            <person name="Buettner E."/>
        </authorList>
    </citation>
    <scope>NUCLEOTIDE SEQUENCE</scope>
    <source>
        <strain evidence="9">VT141</strain>
    </source>
</reference>
<dbReference type="InterPro" id="IPR040007">
    <property type="entry name" value="Tho2"/>
</dbReference>
<dbReference type="EMBL" id="JANIEX010000065">
    <property type="protein sequence ID" value="KAJ3574543.1"/>
    <property type="molecule type" value="Genomic_DNA"/>
</dbReference>
<sequence>MNVIDTVRKCVANWTKGGESDCRNILAQPFCDSTDLDTLTTAYHTLLTSVLSTWSPKPALSQTQFVDFVKTVVDSLPSSSSQQSTSRVATFGDSLVDMIWSIDAALEEVLTDAKAAIGSGNSVSSDASEKAKLTKQVAEKDKESLQIIVKRLLELRIISPESCRERLDLGVLANVGLIADEGMMGKKEIRMRTGLFYKQNKFNLLREQSEGYSKLVIELTSGMGPPHSPASGAPTETYKDIHARASHVWGKVISLIGKFDLDPNRALDLILDVLSSNLSTHYTFFLALLSFSPWAASYQRKVDPVTQDAAMDVDPSPSPTPVTFNGKSLDEVLSIAEANSHNGGDIANPNSSRVLSQVLGFKFAYYQTPETADATPKSLYLTTAILIRERFISLEDIYPHLAPTEGDMELTRKEYLDNVQTRIAGAKMSLLAMAAPLESGPSSQAKSKAPTTQETKKIEVKDTNQKIGLLHALLCVGALRPAFAILTKFPWVVDVFPELADLLLRVLKHSLEPFYDTMSNKQRNTNFLKPRVRFGPSGTMQPAARKPLLTLWAPTPPSTSTTDFVFFFPDWADRVPMMTTLDDLEDVIEPIMHFVGIHVSRDPLFLTKFLRLGRQHLQPTNPPIDPQTKKPVGKPDPTHPIRVFWFRVLRTYLIPGLPLIRGNAVCTVEVWSIIRHFPQEARWQLYGEWKTQVYKSHSELRIRFVQADRESKGILRRLSHNSIDALSGPVAKLAHSNPCIFFQNAVNQIMAYDNLASVVIQALRYVTNMGFDVLVFIVLDALANPNKDRVKDDGVNTADWLQSLASFTGMLFRRYSAELSPVLSYVAHQLQSGQTTEIVVLRELIWKMAGIEPLPSLSEAQIAAMAGGPVLRIEAIASETRGARLDTSESNLKGPQRLGRSLLEAPSLALPLLVQVAQQRQACVFRAPDAHLKSLASLFDATHGVLLQYLELLTSPLAISPETYATKVLPSLAELGEKYGICAPICMQIFRPVWHTAILKHALAARDQERKEAEEAEKRLKAALTAKREPSSASSRIASPALGAPASEASDKKTLASEPAPMDGVTSADTDNAKEEVRTPESPWLPELAQYFDDLRKLAVGNAYEVIGPGFYFTFWQLSMYDLAPPTARYSEEGVNLRNLSRQEDSKYISADRSSDRTRRLSAAIHRQRRDKFNTYANLLSEELKEQSASRSFTIKRLAREKAHWFAHPVAKSITLVTSIIEHCIQPRCLLSPMDADFCSQFIKVLHTIGTPGFHTLALYDKLLGDHVKVVLFSCSEYEARNYGKFRQKDYQDKNLYEQDNQTTKNGQIVPHPGFQRSFGNILNRSGNASDTMLKHEGIVTIVRKWHRKLAKSFTDCIQTEEYMHVYNAIIVLKEILPVFPLASVHPCGGDINEAIDRLLEREQRGDLKILGKAYSASLKKREHFWMPKTSPKKPVNGAQRPSSGTPQPIPEKPRNGPPTGPQAQNGTSNIPPRPSHTPSSTPSGPRAAQPTTNNASSSQPTIAMPIPEKPSDHALPSKIPIENIPRPEVVRRVRTEARDSPRPSPTPVKMDTTPDHRNVSTPPPPRPIDTLPTGPAHRRSPMIHGNTHGSNLPHPPHQQTREGPESSRPARPGEPVNANMPPPSVPSQTASAHELRESARLTVPRLERSESQHSHPGSGAPSPRVRSPSPVSRPGTRNHSNDSKGSGGRTRPEESRRSEREGVKEVVGSRGRDRDGGRDERDRDRDRGRDRHGHGDRDREKGGERDRDRDRERDRDRDRHRRDDKDRDRDRKETRGQPSGTSTPVASDERNPPTRPDPRNRNGNPAVPEESLGKRRRPTEDDPDRGSKRSSRKESHRDDRRRPPEKDERDRDSERKRKDRDGHDGDSHGIVPDKPAAEKKIPDAPKARVPPTPSAPRAMAGGGGSGERNNKGEISSGRDRHREGRDQPKGPPPNAPTAPDPSRATNSLRSRISEKDSGLLHPPPQGPSGYRGGESSSSRRDDDRDGSGRKRTVSDREKETHEPPSGPGEGSQTKRIRLNRNRYSNQPSQPSNASSASHGFARKVLPIDPSAGDRNRRQD</sequence>
<dbReference type="GO" id="GO:0006406">
    <property type="term" value="P:mRNA export from nucleus"/>
    <property type="evidence" value="ECO:0007669"/>
    <property type="project" value="InterPro"/>
</dbReference>
<feature type="compositionally biased region" description="Basic and acidic residues" evidence="5">
    <location>
        <begin position="1978"/>
        <end position="2003"/>
    </location>
</feature>
<accession>A0AAD5W3K9</accession>
<dbReference type="Pfam" id="PF11732">
    <property type="entry name" value="Thoc2"/>
    <property type="match status" value="1"/>
</dbReference>
<organism evidence="9 10">
    <name type="scientific">Leucocoprinus birnbaumii</name>
    <dbReference type="NCBI Taxonomy" id="56174"/>
    <lineage>
        <taxon>Eukaryota</taxon>
        <taxon>Fungi</taxon>
        <taxon>Dikarya</taxon>
        <taxon>Basidiomycota</taxon>
        <taxon>Agaricomycotina</taxon>
        <taxon>Agaricomycetes</taxon>
        <taxon>Agaricomycetidae</taxon>
        <taxon>Agaricales</taxon>
        <taxon>Agaricineae</taxon>
        <taxon>Agaricaceae</taxon>
        <taxon>Leucocoprinus</taxon>
    </lineage>
</organism>
<keyword evidence="4" id="KW-0539">Nucleus</keyword>
<dbReference type="Pfam" id="PF11262">
    <property type="entry name" value="Tho2"/>
    <property type="match status" value="1"/>
</dbReference>
<evidence type="ECO:0000313" key="9">
    <source>
        <dbReference type="EMBL" id="KAJ3574543.1"/>
    </source>
</evidence>
<gene>
    <name evidence="9" type="ORF">NP233_g1708</name>
</gene>
<feature type="compositionally biased region" description="Polar residues" evidence="5">
    <location>
        <begin position="1462"/>
        <end position="1471"/>
    </location>
</feature>
<feature type="region of interest" description="Disordered" evidence="5">
    <location>
        <begin position="438"/>
        <end position="457"/>
    </location>
</feature>
<feature type="compositionally biased region" description="Basic and acidic residues" evidence="5">
    <location>
        <begin position="1711"/>
        <end position="1776"/>
    </location>
</feature>
<feature type="domain" description="THO complex subunit 2 N-terminal" evidence="8">
    <location>
        <begin position="10"/>
        <end position="724"/>
    </location>
</feature>
<feature type="region of interest" description="Disordered" evidence="5">
    <location>
        <begin position="1423"/>
        <end position="2060"/>
    </location>
</feature>